<dbReference type="WBParaSite" id="ACRNAN_scaffold4992.g27963.t1">
    <property type="protein sequence ID" value="ACRNAN_scaffold4992.g27963.t1"/>
    <property type="gene ID" value="ACRNAN_scaffold4992.g27963"/>
</dbReference>
<name>A0A914E1M3_9BILA</name>
<reference evidence="2" key="1">
    <citation type="submission" date="2022-11" db="UniProtKB">
        <authorList>
            <consortium name="WormBaseParasite"/>
        </authorList>
    </citation>
    <scope>IDENTIFICATION</scope>
</reference>
<organism evidence="1 2">
    <name type="scientific">Acrobeloides nanus</name>
    <dbReference type="NCBI Taxonomy" id="290746"/>
    <lineage>
        <taxon>Eukaryota</taxon>
        <taxon>Metazoa</taxon>
        <taxon>Ecdysozoa</taxon>
        <taxon>Nematoda</taxon>
        <taxon>Chromadorea</taxon>
        <taxon>Rhabditida</taxon>
        <taxon>Tylenchina</taxon>
        <taxon>Cephalobomorpha</taxon>
        <taxon>Cephaloboidea</taxon>
        <taxon>Cephalobidae</taxon>
        <taxon>Acrobeloides</taxon>
    </lineage>
</organism>
<protein>
    <submittedName>
        <fullName evidence="2">Uncharacterized protein</fullName>
    </submittedName>
</protein>
<evidence type="ECO:0000313" key="1">
    <source>
        <dbReference type="Proteomes" id="UP000887540"/>
    </source>
</evidence>
<sequence>IQFILSNIVKRINAELNAEDLKILEASQKRNKTKNPLKKSCLPGLNEKFLPNKKLI</sequence>
<keyword evidence="1" id="KW-1185">Reference proteome</keyword>
<evidence type="ECO:0000313" key="2">
    <source>
        <dbReference type="WBParaSite" id="ACRNAN_scaffold4992.g27963.t1"/>
    </source>
</evidence>
<dbReference type="AlphaFoldDB" id="A0A914E1M3"/>
<dbReference type="Proteomes" id="UP000887540">
    <property type="component" value="Unplaced"/>
</dbReference>
<accession>A0A914E1M3</accession>
<proteinExistence type="predicted"/>